<dbReference type="Proteomes" id="UP000018851">
    <property type="component" value="Chromosome"/>
</dbReference>
<sequence>MAMFRTLAARTMAIRFWGRAALGLTGAIALLLGAGLAQRAPAQEDRSGLTPDAFRRKCLMCHSRAAPEGVSPGILAGLRPEPGLRPADAMPGVLCWRRCTTCWGPDPARPSTPN</sequence>
<dbReference type="HOGENOM" id="CLU_2289890_0_0_5"/>
<accession>W0AGJ8</accession>
<evidence type="ECO:0000313" key="1">
    <source>
        <dbReference type="EMBL" id="AHE54780.1"/>
    </source>
</evidence>
<dbReference type="EMBL" id="CP006644">
    <property type="protein sequence ID" value="AHE54780.1"/>
    <property type="molecule type" value="Genomic_DNA"/>
</dbReference>
<dbReference type="RefSeq" id="WP_025292983.1">
    <property type="nucleotide sequence ID" value="NZ_CP006644.1"/>
</dbReference>
<dbReference type="PATRIC" id="fig|1123269.5.peg.3025"/>
<dbReference type="eggNOG" id="ENOG5032J0P">
    <property type="taxonomic scope" value="Bacteria"/>
</dbReference>
<dbReference type="KEGG" id="ssan:NX02_15495"/>
<reference evidence="1 2" key="1">
    <citation type="submission" date="2013-07" db="EMBL/GenBank/DDBJ databases">
        <title>Completed genome of Sphingomonas sanxanigenens NX02.</title>
        <authorList>
            <person name="Ma T."/>
            <person name="Huang H."/>
            <person name="Wu M."/>
            <person name="Li X."/>
            <person name="Li G."/>
        </authorList>
    </citation>
    <scope>NUCLEOTIDE SEQUENCE [LARGE SCALE GENOMIC DNA]</scope>
    <source>
        <strain evidence="1 2">NX02</strain>
    </source>
</reference>
<evidence type="ECO:0000313" key="2">
    <source>
        <dbReference type="Proteomes" id="UP000018851"/>
    </source>
</evidence>
<proteinExistence type="predicted"/>
<evidence type="ECO:0008006" key="3">
    <source>
        <dbReference type="Google" id="ProtNLM"/>
    </source>
</evidence>
<name>W0AGJ8_9SPHN</name>
<dbReference type="AlphaFoldDB" id="W0AGJ8"/>
<protein>
    <recommendedName>
        <fullName evidence="3">Cytochrome c domain-containing protein</fullName>
    </recommendedName>
</protein>
<organism evidence="1 2">
    <name type="scientific">Sphingomonas sanxanigenens DSM 19645 = NX02</name>
    <dbReference type="NCBI Taxonomy" id="1123269"/>
    <lineage>
        <taxon>Bacteria</taxon>
        <taxon>Pseudomonadati</taxon>
        <taxon>Pseudomonadota</taxon>
        <taxon>Alphaproteobacteria</taxon>
        <taxon>Sphingomonadales</taxon>
        <taxon>Sphingomonadaceae</taxon>
        <taxon>Sphingomonas</taxon>
    </lineage>
</organism>
<gene>
    <name evidence="1" type="ORF">NX02_15495</name>
</gene>
<keyword evidence="2" id="KW-1185">Reference proteome</keyword>